<organism evidence="1 2">
    <name type="scientific">Psychromarinibacter sediminicola</name>
    <dbReference type="NCBI Taxonomy" id="3033385"/>
    <lineage>
        <taxon>Bacteria</taxon>
        <taxon>Pseudomonadati</taxon>
        <taxon>Pseudomonadota</taxon>
        <taxon>Alphaproteobacteria</taxon>
        <taxon>Rhodobacterales</taxon>
        <taxon>Paracoccaceae</taxon>
        <taxon>Psychromarinibacter</taxon>
    </lineage>
</organism>
<dbReference type="EMBL" id="JARGYC010000004">
    <property type="protein sequence ID" value="MDF0599627.1"/>
    <property type="molecule type" value="Genomic_DNA"/>
</dbReference>
<name>A0AAE3NSA3_9RHOB</name>
<proteinExistence type="predicted"/>
<accession>A0AAE3NSA3</accession>
<dbReference type="Proteomes" id="UP001220964">
    <property type="component" value="Unassembled WGS sequence"/>
</dbReference>
<dbReference type="RefSeq" id="WP_275565770.1">
    <property type="nucleotide sequence ID" value="NZ_JARGYC010000004.1"/>
</dbReference>
<evidence type="ECO:0000313" key="1">
    <source>
        <dbReference type="EMBL" id="MDF0599627.1"/>
    </source>
</evidence>
<keyword evidence="2" id="KW-1185">Reference proteome</keyword>
<dbReference type="Gene3D" id="2.130.10.10">
    <property type="entry name" value="YVTN repeat-like/Quinoprotein amine dehydrogenase"/>
    <property type="match status" value="1"/>
</dbReference>
<sequence>MSIVQHPVEARAITPDGQFWFGYYDKFPWNASGRYHLAMRAGFIDRQPRVDDAIEIGLIDTEGGNAWAPLTETTAWSWQQGTMLQWLPSAPEDTIIYNIREGDAFRAEIRNVVTGETRRLPRAVYAVSETHALCLNFARLHLTRPGYGYADGTGGRIDDYHPDDDGIWKMDLATGESELIVSLDRLAGIEHQETMDIAPMWVNHLTWSPGGSNFVFLNRWFRQHPRRPFSDRFYRATADGRDLRKVHDNGYFSHFTYRDETHLMGHGRKPDGEDDYLMFDLMGTPGYEVVGGDVFDCDGHCNFASGGRWFVTDTYPDAEDRRTLMLYDMETGTRVDIGRFHSPPELEGPLRCDLHPRWSRDGRRLSIDSAHAGRRAIYVLEVGEIVDG</sequence>
<protein>
    <submittedName>
        <fullName evidence="1">Uncharacterized protein</fullName>
    </submittedName>
</protein>
<gene>
    <name evidence="1" type="ORF">P1J78_02675</name>
</gene>
<evidence type="ECO:0000313" key="2">
    <source>
        <dbReference type="Proteomes" id="UP001220964"/>
    </source>
</evidence>
<dbReference type="SUPFAM" id="SSF82171">
    <property type="entry name" value="DPP6 N-terminal domain-like"/>
    <property type="match status" value="1"/>
</dbReference>
<dbReference type="InterPro" id="IPR015943">
    <property type="entry name" value="WD40/YVTN_repeat-like_dom_sf"/>
</dbReference>
<comment type="caution">
    <text evidence="1">The sequence shown here is derived from an EMBL/GenBank/DDBJ whole genome shotgun (WGS) entry which is preliminary data.</text>
</comment>
<dbReference type="AlphaFoldDB" id="A0AAE3NSA3"/>
<reference evidence="1" key="1">
    <citation type="submission" date="2023-03" db="EMBL/GenBank/DDBJ databases">
        <title>Multiphase analysis and comparison of six strains from genera Psychromarinibacter, Lutimaribacter, and Maritimibacter, including a novel species: Psychromarinibacter sediminicola sp. nov.</title>
        <authorList>
            <person name="Wang Y.-H."/>
            <person name="Ye M.-Q."/>
            <person name="Du Z.-J."/>
        </authorList>
    </citation>
    <scope>NUCLEOTIDE SEQUENCE</scope>
    <source>
        <strain evidence="1">C21-152</strain>
    </source>
</reference>